<dbReference type="Proteomes" id="UP000190150">
    <property type="component" value="Unassembled WGS sequence"/>
</dbReference>
<dbReference type="Pfam" id="PF16132">
    <property type="entry name" value="DUF4843"/>
    <property type="match status" value="1"/>
</dbReference>
<dbReference type="OrthoDB" id="1094829at2"/>
<dbReference type="RefSeq" id="WP_079640519.1">
    <property type="nucleotide sequence ID" value="NZ_FUZF01000001.1"/>
</dbReference>
<evidence type="ECO:0008006" key="3">
    <source>
        <dbReference type="Google" id="ProtNLM"/>
    </source>
</evidence>
<evidence type="ECO:0000313" key="1">
    <source>
        <dbReference type="EMBL" id="SKB38376.1"/>
    </source>
</evidence>
<dbReference type="STRING" id="1513896.SAMN05660841_00161"/>
<evidence type="ECO:0000313" key="2">
    <source>
        <dbReference type="Proteomes" id="UP000190150"/>
    </source>
</evidence>
<reference evidence="2" key="1">
    <citation type="submission" date="2017-02" db="EMBL/GenBank/DDBJ databases">
        <authorList>
            <person name="Varghese N."/>
            <person name="Submissions S."/>
        </authorList>
    </citation>
    <scope>NUCLEOTIDE SEQUENCE [LARGE SCALE GENOMIC DNA]</scope>
    <source>
        <strain evidence="2">DSM 24091</strain>
    </source>
</reference>
<keyword evidence="2" id="KW-1185">Reference proteome</keyword>
<dbReference type="InterPro" id="IPR032299">
    <property type="entry name" value="DUF4843"/>
</dbReference>
<protein>
    <recommendedName>
        <fullName evidence="3">DUF4843 domain-containing protein</fullName>
    </recommendedName>
</protein>
<dbReference type="EMBL" id="FUZF01000001">
    <property type="protein sequence ID" value="SKB38376.1"/>
    <property type="molecule type" value="Genomic_DNA"/>
</dbReference>
<dbReference type="PROSITE" id="PS51257">
    <property type="entry name" value="PROKAR_LIPOPROTEIN"/>
    <property type="match status" value="1"/>
</dbReference>
<organism evidence="1 2">
    <name type="scientific">Sphingobacterium nematocida</name>
    <dbReference type="NCBI Taxonomy" id="1513896"/>
    <lineage>
        <taxon>Bacteria</taxon>
        <taxon>Pseudomonadati</taxon>
        <taxon>Bacteroidota</taxon>
        <taxon>Sphingobacteriia</taxon>
        <taxon>Sphingobacteriales</taxon>
        <taxon>Sphingobacteriaceae</taxon>
        <taxon>Sphingobacterium</taxon>
    </lineage>
</organism>
<gene>
    <name evidence="1" type="ORF">SAMN05660841_00161</name>
</gene>
<sequence>MKKKFLIYLSFLLCILTSCEKEKMQYIGPEGVYFGVRDFGNLVDSTGPFQASSRVDFLVMNTSQYTYKMPVLLAGPVKNYDRQFKITVDSDSTTLEAGKHYTAINDSYTLPAGAHRTWVNIEFFATSDLDLVEKKLALKIVETNDLKPAFKMWDPPADITGSKPAEKIDASRHTIFASNMMVTPNAWLGKAQPNGEEFNALGVFTRRKMEFITEHLGVAYFEFLDTEKMSLLRMTLIGQQLSRLLIQRFDAGDPVLEEDGRLMYAGSVPWKSYVGVPYKP</sequence>
<proteinExistence type="predicted"/>
<accession>A0A1T5ATW1</accession>
<dbReference type="AlphaFoldDB" id="A0A1T5ATW1"/>
<name>A0A1T5ATW1_9SPHI</name>